<protein>
    <submittedName>
        <fullName evidence="1">Uncharacterized protein</fullName>
    </submittedName>
</protein>
<reference evidence="1" key="1">
    <citation type="submission" date="2021-02" db="EMBL/GenBank/DDBJ databases">
        <authorList>
            <person name="Nowell W R."/>
        </authorList>
    </citation>
    <scope>NUCLEOTIDE SEQUENCE</scope>
</reference>
<feature type="non-terminal residue" evidence="1">
    <location>
        <position position="1"/>
    </location>
</feature>
<dbReference type="AlphaFoldDB" id="A0A819RJB0"/>
<evidence type="ECO:0000313" key="2">
    <source>
        <dbReference type="Proteomes" id="UP000663881"/>
    </source>
</evidence>
<organism evidence="1 2">
    <name type="scientific">Adineta steineri</name>
    <dbReference type="NCBI Taxonomy" id="433720"/>
    <lineage>
        <taxon>Eukaryota</taxon>
        <taxon>Metazoa</taxon>
        <taxon>Spiralia</taxon>
        <taxon>Gnathifera</taxon>
        <taxon>Rotifera</taxon>
        <taxon>Eurotatoria</taxon>
        <taxon>Bdelloidea</taxon>
        <taxon>Adinetida</taxon>
        <taxon>Adinetidae</taxon>
        <taxon>Adineta</taxon>
    </lineage>
</organism>
<name>A0A819RJB0_9BILA</name>
<accession>A0A819RJB0</accession>
<gene>
    <name evidence="1" type="ORF">OKA104_LOCUS32464</name>
</gene>
<comment type="caution">
    <text evidence="1">The sequence shown here is derived from an EMBL/GenBank/DDBJ whole genome shotgun (WGS) entry which is preliminary data.</text>
</comment>
<evidence type="ECO:0000313" key="1">
    <source>
        <dbReference type="EMBL" id="CAF4045679.1"/>
    </source>
</evidence>
<proteinExistence type="predicted"/>
<sequence length="19" mass="2269">NTDWLLLEEQGCSNHVHHH</sequence>
<dbReference type="Proteomes" id="UP000663881">
    <property type="component" value="Unassembled WGS sequence"/>
</dbReference>
<dbReference type="EMBL" id="CAJOAY010003905">
    <property type="protein sequence ID" value="CAF4045679.1"/>
    <property type="molecule type" value="Genomic_DNA"/>
</dbReference>